<evidence type="ECO:0000313" key="3">
    <source>
        <dbReference type="Proteomes" id="UP001516400"/>
    </source>
</evidence>
<comment type="caution">
    <text evidence="2">The sequence shown here is derived from an EMBL/GenBank/DDBJ whole genome shotgun (WGS) entry which is preliminary data.</text>
</comment>
<dbReference type="EMBL" id="JABFTP020000124">
    <property type="protein sequence ID" value="KAL3280196.1"/>
    <property type="molecule type" value="Genomic_DNA"/>
</dbReference>
<dbReference type="AlphaFoldDB" id="A0ABD2NPA4"/>
<gene>
    <name evidence="2" type="ORF">HHI36_017696</name>
</gene>
<dbReference type="Proteomes" id="UP001516400">
    <property type="component" value="Unassembled WGS sequence"/>
</dbReference>
<organism evidence="2 3">
    <name type="scientific">Cryptolaemus montrouzieri</name>
    <dbReference type="NCBI Taxonomy" id="559131"/>
    <lineage>
        <taxon>Eukaryota</taxon>
        <taxon>Metazoa</taxon>
        <taxon>Ecdysozoa</taxon>
        <taxon>Arthropoda</taxon>
        <taxon>Hexapoda</taxon>
        <taxon>Insecta</taxon>
        <taxon>Pterygota</taxon>
        <taxon>Neoptera</taxon>
        <taxon>Endopterygota</taxon>
        <taxon>Coleoptera</taxon>
        <taxon>Polyphaga</taxon>
        <taxon>Cucujiformia</taxon>
        <taxon>Coccinelloidea</taxon>
        <taxon>Coccinellidae</taxon>
        <taxon>Scymninae</taxon>
        <taxon>Scymnini</taxon>
        <taxon>Cryptolaemus</taxon>
    </lineage>
</organism>
<accession>A0ABD2NPA4</accession>
<sequence length="151" mass="17055">MSSFLFSRSIQVVVDGLMSESHLWFLQNFAEVSEEILEKTRSNKLKWVCGGFGDSSESGDEEIEPRHVFSEACKSKSKEEIPTLRDIMNKLISMENNNESLLKQLKEQESKYAKLEKDLAAMKRAGEFEKELASTPTAGKGIVESLVDNIF</sequence>
<feature type="non-terminal residue" evidence="2">
    <location>
        <position position="151"/>
    </location>
</feature>
<keyword evidence="1" id="KW-0175">Coiled coil</keyword>
<keyword evidence="3" id="KW-1185">Reference proteome</keyword>
<proteinExistence type="predicted"/>
<name>A0ABD2NPA4_9CUCU</name>
<evidence type="ECO:0000313" key="2">
    <source>
        <dbReference type="EMBL" id="KAL3280196.1"/>
    </source>
</evidence>
<feature type="coiled-coil region" evidence="1">
    <location>
        <begin position="84"/>
        <end position="125"/>
    </location>
</feature>
<reference evidence="2 3" key="1">
    <citation type="journal article" date="2021" name="BMC Biol.">
        <title>Horizontally acquired antibacterial genes associated with adaptive radiation of ladybird beetles.</title>
        <authorList>
            <person name="Li H.S."/>
            <person name="Tang X.F."/>
            <person name="Huang Y.H."/>
            <person name="Xu Z.Y."/>
            <person name="Chen M.L."/>
            <person name="Du X.Y."/>
            <person name="Qiu B.Y."/>
            <person name="Chen P.T."/>
            <person name="Zhang W."/>
            <person name="Slipinski A."/>
            <person name="Escalona H.E."/>
            <person name="Waterhouse R.M."/>
            <person name="Zwick A."/>
            <person name="Pang H."/>
        </authorList>
    </citation>
    <scope>NUCLEOTIDE SEQUENCE [LARGE SCALE GENOMIC DNA]</scope>
    <source>
        <strain evidence="2">SYSU2018</strain>
    </source>
</reference>
<protein>
    <submittedName>
        <fullName evidence="2">Uncharacterized protein</fullName>
    </submittedName>
</protein>
<evidence type="ECO:0000256" key="1">
    <source>
        <dbReference type="SAM" id="Coils"/>
    </source>
</evidence>